<feature type="non-terminal residue" evidence="9">
    <location>
        <position position="1"/>
    </location>
</feature>
<gene>
    <name evidence="9" type="ORF">Goshw_007378</name>
</gene>
<evidence type="ECO:0000256" key="1">
    <source>
        <dbReference type="ARBA" id="ARBA00006270"/>
    </source>
</evidence>
<comment type="similarity">
    <text evidence="1">Belongs to the small GTPase superfamily. Rab family.</text>
</comment>
<proteinExistence type="inferred from homology"/>
<evidence type="ECO:0000256" key="4">
    <source>
        <dbReference type="ARBA" id="ARBA00022927"/>
    </source>
</evidence>
<keyword evidence="2" id="KW-0488">Methylation</keyword>
<dbReference type="Proteomes" id="UP000593576">
    <property type="component" value="Unassembled WGS sequence"/>
</dbReference>
<protein>
    <submittedName>
        <fullName evidence="9">Uncharacterized protein</fullName>
    </submittedName>
</protein>
<evidence type="ECO:0000313" key="10">
    <source>
        <dbReference type="Proteomes" id="UP000593576"/>
    </source>
</evidence>
<evidence type="ECO:0000256" key="3">
    <source>
        <dbReference type="ARBA" id="ARBA00022741"/>
    </source>
</evidence>
<dbReference type="AlphaFoldDB" id="A0A7J9LUP8"/>
<dbReference type="InterPro" id="IPR027417">
    <property type="entry name" value="P-loop_NTPase"/>
</dbReference>
<organism evidence="9 10">
    <name type="scientific">Gossypium schwendimanii</name>
    <name type="common">Cotton</name>
    <dbReference type="NCBI Taxonomy" id="34291"/>
    <lineage>
        <taxon>Eukaryota</taxon>
        <taxon>Viridiplantae</taxon>
        <taxon>Streptophyta</taxon>
        <taxon>Embryophyta</taxon>
        <taxon>Tracheophyta</taxon>
        <taxon>Spermatophyta</taxon>
        <taxon>Magnoliopsida</taxon>
        <taxon>eudicotyledons</taxon>
        <taxon>Gunneridae</taxon>
        <taxon>Pentapetalae</taxon>
        <taxon>rosids</taxon>
        <taxon>malvids</taxon>
        <taxon>Malvales</taxon>
        <taxon>Malvaceae</taxon>
        <taxon>Malvoideae</taxon>
        <taxon>Gossypium</taxon>
    </lineage>
</organism>
<name>A0A7J9LUP8_GOSSC</name>
<keyword evidence="3" id="KW-0547">Nucleotide-binding</keyword>
<evidence type="ECO:0000256" key="2">
    <source>
        <dbReference type="ARBA" id="ARBA00022481"/>
    </source>
</evidence>
<dbReference type="PANTHER" id="PTHR47981">
    <property type="entry name" value="RAB FAMILY"/>
    <property type="match status" value="1"/>
</dbReference>
<dbReference type="OrthoDB" id="1699659at2759"/>
<dbReference type="InterPro" id="IPR001806">
    <property type="entry name" value="Small_GTPase"/>
</dbReference>
<evidence type="ECO:0000313" key="9">
    <source>
        <dbReference type="EMBL" id="MBA0862347.1"/>
    </source>
</evidence>
<dbReference type="Gene3D" id="3.40.50.300">
    <property type="entry name" value="P-loop containing nucleotide triphosphate hydrolases"/>
    <property type="match status" value="1"/>
</dbReference>
<dbReference type="GO" id="GO:0012505">
    <property type="term" value="C:endomembrane system"/>
    <property type="evidence" value="ECO:0007669"/>
    <property type="project" value="UniProtKB-SubCell"/>
</dbReference>
<dbReference type="EMBL" id="JABFAF010000008">
    <property type="protein sequence ID" value="MBA0862347.1"/>
    <property type="molecule type" value="Genomic_DNA"/>
</dbReference>
<keyword evidence="7" id="KW-0636">Prenylation</keyword>
<accession>A0A7J9LUP8</accession>
<dbReference type="GO" id="GO:0015031">
    <property type="term" value="P:protein transport"/>
    <property type="evidence" value="ECO:0007669"/>
    <property type="project" value="UniProtKB-KW"/>
</dbReference>
<keyword evidence="6" id="KW-0449">Lipoprotein</keyword>
<evidence type="ECO:0000256" key="8">
    <source>
        <dbReference type="ARBA" id="ARBA00046278"/>
    </source>
</evidence>
<evidence type="ECO:0000256" key="5">
    <source>
        <dbReference type="ARBA" id="ARBA00023134"/>
    </source>
</evidence>
<evidence type="ECO:0000256" key="6">
    <source>
        <dbReference type="ARBA" id="ARBA00023288"/>
    </source>
</evidence>
<dbReference type="SUPFAM" id="SSF52540">
    <property type="entry name" value="P-loop containing nucleoside triphosphate hydrolases"/>
    <property type="match status" value="1"/>
</dbReference>
<dbReference type="GO" id="GO:0005525">
    <property type="term" value="F:GTP binding"/>
    <property type="evidence" value="ECO:0007669"/>
    <property type="project" value="UniProtKB-KW"/>
</dbReference>
<sequence>LGSAIYRGANCCVVVFDVKILRSFETLNNWREEFLKRVL</sequence>
<comment type="subcellular location">
    <subcellularLocation>
        <location evidence="8">Endomembrane system</location>
        <topology evidence="8">Lipid-anchor</topology>
        <orientation evidence="8">Cytoplasmic side</orientation>
    </subcellularLocation>
</comment>
<keyword evidence="10" id="KW-1185">Reference proteome</keyword>
<evidence type="ECO:0000256" key="7">
    <source>
        <dbReference type="ARBA" id="ARBA00023289"/>
    </source>
</evidence>
<reference evidence="9 10" key="1">
    <citation type="journal article" date="2019" name="Genome Biol. Evol.">
        <title>Insights into the evolution of the New World diploid cottons (Gossypium, subgenus Houzingenia) based on genome sequencing.</title>
        <authorList>
            <person name="Grover C.E."/>
            <person name="Arick M.A. 2nd"/>
            <person name="Thrash A."/>
            <person name="Conover J.L."/>
            <person name="Sanders W.S."/>
            <person name="Peterson D.G."/>
            <person name="Frelichowski J.E."/>
            <person name="Scheffler J.A."/>
            <person name="Scheffler B.E."/>
            <person name="Wendel J.F."/>
        </authorList>
    </citation>
    <scope>NUCLEOTIDE SEQUENCE [LARGE SCALE GENOMIC DNA]</scope>
    <source>
        <strain evidence="9">1</strain>
        <tissue evidence="9">Leaf</tissue>
    </source>
</reference>
<dbReference type="PANTHER" id="PTHR47981:SF37">
    <property type="entry name" value="RAS-RELATED PROTEIN RAB7-LIKE"/>
    <property type="match status" value="1"/>
</dbReference>
<dbReference type="GO" id="GO:0005774">
    <property type="term" value="C:vacuolar membrane"/>
    <property type="evidence" value="ECO:0007669"/>
    <property type="project" value="TreeGrafter"/>
</dbReference>
<keyword evidence="5" id="KW-0342">GTP-binding</keyword>
<keyword evidence="4" id="KW-0653">Protein transport</keyword>
<dbReference type="GO" id="GO:0003924">
    <property type="term" value="F:GTPase activity"/>
    <property type="evidence" value="ECO:0007669"/>
    <property type="project" value="InterPro"/>
</dbReference>
<comment type="caution">
    <text evidence="9">The sequence shown here is derived from an EMBL/GenBank/DDBJ whole genome shotgun (WGS) entry which is preliminary data.</text>
</comment>
<dbReference type="Pfam" id="PF00071">
    <property type="entry name" value="Ras"/>
    <property type="match status" value="1"/>
</dbReference>
<keyword evidence="4" id="KW-0813">Transport</keyword>